<evidence type="ECO:0000256" key="2">
    <source>
        <dbReference type="SAM" id="Phobius"/>
    </source>
</evidence>
<dbReference type="Gene3D" id="1.10.287.110">
    <property type="entry name" value="DnaJ domain"/>
    <property type="match status" value="1"/>
</dbReference>
<evidence type="ECO:0000313" key="5">
    <source>
        <dbReference type="Proteomes" id="UP000196228"/>
    </source>
</evidence>
<dbReference type="KEGG" id="cceu:CBR64_05895"/>
<dbReference type="InterPro" id="IPR018253">
    <property type="entry name" value="DnaJ_domain_CS"/>
</dbReference>
<accession>A0A1Y0HSF3</accession>
<organism evidence="4 5">
    <name type="scientific">Cellulosimicrobium cellulans</name>
    <name type="common">Arthrobacter luteus</name>
    <dbReference type="NCBI Taxonomy" id="1710"/>
    <lineage>
        <taxon>Bacteria</taxon>
        <taxon>Bacillati</taxon>
        <taxon>Actinomycetota</taxon>
        <taxon>Actinomycetes</taxon>
        <taxon>Micrococcales</taxon>
        <taxon>Promicromonosporaceae</taxon>
        <taxon>Cellulosimicrobium</taxon>
    </lineage>
</organism>
<keyword evidence="2" id="KW-1133">Transmembrane helix</keyword>
<gene>
    <name evidence="4" type="ORF">CBR64_05895</name>
</gene>
<feature type="compositionally biased region" description="Basic residues" evidence="1">
    <location>
        <begin position="125"/>
        <end position="138"/>
    </location>
</feature>
<dbReference type="PROSITE" id="PS50076">
    <property type="entry name" value="DNAJ_2"/>
    <property type="match status" value="1"/>
</dbReference>
<dbReference type="AlphaFoldDB" id="A0A1Y0HSF3"/>
<dbReference type="Pfam" id="PF00226">
    <property type="entry name" value="DnaJ"/>
    <property type="match status" value="1"/>
</dbReference>
<dbReference type="SUPFAM" id="SSF46565">
    <property type="entry name" value="Chaperone J-domain"/>
    <property type="match status" value="1"/>
</dbReference>
<dbReference type="SMART" id="SM00271">
    <property type="entry name" value="DnaJ"/>
    <property type="match status" value="1"/>
</dbReference>
<feature type="domain" description="J" evidence="3">
    <location>
        <begin position="194"/>
        <end position="255"/>
    </location>
</feature>
<feature type="transmembrane region" description="Helical" evidence="2">
    <location>
        <begin position="390"/>
        <end position="410"/>
    </location>
</feature>
<feature type="transmembrane region" description="Helical" evidence="2">
    <location>
        <begin position="337"/>
        <end position="357"/>
    </location>
</feature>
<feature type="compositionally biased region" description="Low complexity" evidence="1">
    <location>
        <begin position="66"/>
        <end position="76"/>
    </location>
</feature>
<feature type="transmembrane region" description="Helical" evidence="2">
    <location>
        <begin position="416"/>
        <end position="436"/>
    </location>
</feature>
<dbReference type="PANTHER" id="PTHR44825:SF1">
    <property type="entry name" value="DNAJ HOMOLOG SUBFAMILY C MEMBER 4"/>
    <property type="match status" value="1"/>
</dbReference>
<dbReference type="PANTHER" id="PTHR44825">
    <property type="match status" value="1"/>
</dbReference>
<keyword evidence="2" id="KW-0472">Membrane</keyword>
<dbReference type="CDD" id="cd06257">
    <property type="entry name" value="DnaJ"/>
    <property type="match status" value="1"/>
</dbReference>
<feature type="region of interest" description="Disordered" evidence="1">
    <location>
        <begin position="1"/>
        <end position="190"/>
    </location>
</feature>
<evidence type="ECO:0000313" key="4">
    <source>
        <dbReference type="EMBL" id="ARU51092.1"/>
    </source>
</evidence>
<dbReference type="InterPro" id="IPR001623">
    <property type="entry name" value="DnaJ_domain"/>
</dbReference>
<reference evidence="4 5" key="1">
    <citation type="submission" date="2017-05" db="EMBL/GenBank/DDBJ databases">
        <authorList>
            <person name="Song R."/>
            <person name="Chenine A.L."/>
            <person name="Ruprecht R.M."/>
        </authorList>
    </citation>
    <scope>NUCLEOTIDE SEQUENCE [LARGE SCALE GENOMIC DNA]</scope>
    <source>
        <strain evidence="4 5">PSBB019</strain>
    </source>
</reference>
<feature type="compositionally biased region" description="Low complexity" evidence="1">
    <location>
        <begin position="261"/>
        <end position="275"/>
    </location>
</feature>
<dbReference type="Proteomes" id="UP000196228">
    <property type="component" value="Chromosome"/>
</dbReference>
<feature type="region of interest" description="Disordered" evidence="1">
    <location>
        <begin position="255"/>
        <end position="315"/>
    </location>
</feature>
<dbReference type="InterPro" id="IPR036869">
    <property type="entry name" value="J_dom_sf"/>
</dbReference>
<keyword evidence="2" id="KW-0812">Transmembrane</keyword>
<evidence type="ECO:0000256" key="1">
    <source>
        <dbReference type="SAM" id="MobiDB-lite"/>
    </source>
</evidence>
<sequence>MASTRRPRRGRDGGAPAAGASRRPVVAVGRLAPPRRGPPRRPGRPTPQGGRRAGRCPDVGRHGDGAPRAAPATRPGEGPGGEQLSPGRGAAGDGRRRARSPHVAWRDRPVLRGWVPRAPPDHRPAGRRRACRGRRRGTRPPADRRVPRPRDRRRGALRPTVERHPDDVRAQAGVGRAAVEHGSGPLDRRAPVTDHYSVLEISRDATRQDVEGAFRRLSRSRHPDRGGSTAQFQELEAAYSTLRDASRRKAYDDELAGSFGTGTPADVGGDAAAAPSTPPEPAWGTESPVVDEMPATGPARPGSGSAPSWGDDGGTVPLTWTPPPLPEHGTLARRRRWLLGVASGAVAAVLVLASVALVSGGSAAAWVVVATAAFVATCARRAFGRRAGAWSIIALVFVAPWFLSTTTAAAPAAVRVVFGWAALVLVALTIVMAELWRRDRAAREAAAFLARRTREHAERVRDLAVFWHRMLVRAREPGVQLRWVVHASVSAGRTYALLEDTRTYARAKRWLWGAWRSGIWVLVNTRTDEVVYWATDEARLAWVQIGPASRAG</sequence>
<dbReference type="EMBL" id="CP021383">
    <property type="protein sequence ID" value="ARU51092.1"/>
    <property type="molecule type" value="Genomic_DNA"/>
</dbReference>
<feature type="compositionally biased region" description="Basic and acidic residues" evidence="1">
    <location>
        <begin position="160"/>
        <end position="169"/>
    </location>
</feature>
<feature type="transmembrane region" description="Helical" evidence="2">
    <location>
        <begin position="363"/>
        <end position="383"/>
    </location>
</feature>
<evidence type="ECO:0000259" key="3">
    <source>
        <dbReference type="PROSITE" id="PS50076"/>
    </source>
</evidence>
<dbReference type="PROSITE" id="PS00636">
    <property type="entry name" value="DNAJ_1"/>
    <property type="match status" value="1"/>
</dbReference>
<feature type="compositionally biased region" description="Low complexity" evidence="1">
    <location>
        <begin position="14"/>
        <end position="34"/>
    </location>
</feature>
<proteinExistence type="predicted"/>
<protein>
    <recommendedName>
        <fullName evidence="3">J domain-containing protein</fullName>
    </recommendedName>
</protein>
<dbReference type="InterPro" id="IPR052763">
    <property type="entry name" value="DnaJ_C4"/>
</dbReference>
<name>A0A1Y0HSF3_CELCE</name>